<protein>
    <recommendedName>
        <fullName evidence="3">Glycolipid-binding domain-containing protein</fullName>
    </recommendedName>
</protein>
<dbReference type="Proteomes" id="UP000297975">
    <property type="component" value="Unassembled WGS sequence"/>
</dbReference>
<dbReference type="InterPro" id="IPR009467">
    <property type="entry name" value="Glycolipid-bd_prot_put"/>
</dbReference>
<reference evidence="1 2" key="1">
    <citation type="submission" date="2019-03" db="EMBL/GenBank/DDBJ databases">
        <authorList>
            <person name="He R.-H."/>
        </authorList>
    </citation>
    <scope>NUCLEOTIDE SEQUENCE [LARGE SCALE GENOMIC DNA]</scope>
    <source>
        <strain evidence="2">SH 714</strain>
    </source>
</reference>
<sequence>MTLLHKIVWENLEGFGYEFLKLSKENDEFIARGTIITSEQNNPYNVNYIVHLDQTWNTKKLMLDIDGKPKLEIISDGVGNWSNDHRELNELEGAIDIDISATPFSNSLPINRYDWVPNQQRDFQMVYISVPTLEMFKIPQSYTFLQRDEDLRVFLYQCRDFESKIYVDDHGFVNLYPGLFKRNY</sequence>
<evidence type="ECO:0000313" key="1">
    <source>
        <dbReference type="EMBL" id="TFB15033.1"/>
    </source>
</evidence>
<name>A0A4Y8IHJ4_9BACI</name>
<dbReference type="Pfam" id="PF06475">
    <property type="entry name" value="Glycolipid_bind"/>
    <property type="match status" value="1"/>
</dbReference>
<dbReference type="AlphaFoldDB" id="A0A4Y8IHJ4"/>
<evidence type="ECO:0000313" key="2">
    <source>
        <dbReference type="Proteomes" id="UP000297975"/>
    </source>
</evidence>
<evidence type="ECO:0008006" key="3">
    <source>
        <dbReference type="Google" id="ProtNLM"/>
    </source>
</evidence>
<gene>
    <name evidence="1" type="ORF">E3U55_12320</name>
</gene>
<comment type="caution">
    <text evidence="1">The sequence shown here is derived from an EMBL/GenBank/DDBJ whole genome shotgun (WGS) entry which is preliminary data.</text>
</comment>
<accession>A0A4Y8IHJ4</accession>
<organism evidence="1 2">
    <name type="scientific">Filobacillus milosensis</name>
    <dbReference type="NCBI Taxonomy" id="94137"/>
    <lineage>
        <taxon>Bacteria</taxon>
        <taxon>Bacillati</taxon>
        <taxon>Bacillota</taxon>
        <taxon>Bacilli</taxon>
        <taxon>Bacillales</taxon>
        <taxon>Bacillaceae</taxon>
        <taxon>Filobacillus</taxon>
    </lineage>
</organism>
<dbReference type="EMBL" id="SOPW01000014">
    <property type="protein sequence ID" value="TFB15033.1"/>
    <property type="molecule type" value="Genomic_DNA"/>
</dbReference>
<keyword evidence="2" id="KW-1185">Reference proteome</keyword>
<dbReference type="OrthoDB" id="9814791at2"/>
<dbReference type="SUPFAM" id="SSF159275">
    <property type="entry name" value="PA1994-like"/>
    <property type="match status" value="1"/>
</dbReference>
<proteinExistence type="predicted"/>